<dbReference type="EMBL" id="CP011388">
    <property type="protein sequence ID" value="ANE47222.1"/>
    <property type="molecule type" value="Genomic_DNA"/>
</dbReference>
<dbReference type="STRING" id="1178515.SY83_14170"/>
<dbReference type="InterPro" id="IPR011330">
    <property type="entry name" value="Glyco_hydro/deAcase_b/a-brl"/>
</dbReference>
<feature type="transmembrane region" description="Helical" evidence="1">
    <location>
        <begin position="6"/>
        <end position="28"/>
    </location>
</feature>
<dbReference type="InterPro" id="IPR002509">
    <property type="entry name" value="NODB_dom"/>
</dbReference>
<keyword evidence="3" id="KW-0119">Carbohydrate metabolism</keyword>
<keyword evidence="3" id="KW-0858">Xylan degradation</keyword>
<keyword evidence="1" id="KW-1133">Transmembrane helix</keyword>
<dbReference type="InterPro" id="IPR050248">
    <property type="entry name" value="Polysacc_deacetylase_ArnD"/>
</dbReference>
<keyword evidence="1" id="KW-0472">Membrane</keyword>
<sequence>MENLLLWAFYIFTFYAFLPGLISRTFGFRVFQKGNKSRQIALTFDDGPDVKYTPQLLDLLSQYGVKATFFVVGTHAEKYPELVKRMHDEGHCIGIHNYVHRSNMLMRPGTVQRQIELTSDAIERTTGQKPMFYRPPWGVVNLFDFSAKRLQIILWSSMFGDWRKSVGVEKLTKRMMKRMRGGEVFLLHDCGQTFGADEEAPGTMLIALERFLKSAAESGFDCVRVDEMDGFKRKQPITLPLYKRLLIGLWLSWEKVFHVLARLDTLETEEPIFHIRKRNYSGKPVMLRDGEEIREGDAYVELHFDNQRLKEFSLASRSSLHLAIRFVRAVEQALPLMASRLAADPEYQGAKALLGISMIHRGSEHLGFDVKDMPPGLFAKATKVYLRILLSVLHPQGTKRVQQDRAPDKKKASRAGETLMPKMIWMSTGVLMDKYSVANPRNKVQAEAVHSGAHRVNLSVAPTVADSLEKTTAL</sequence>
<dbReference type="CDD" id="cd10959">
    <property type="entry name" value="CE4_NodB_like_3"/>
    <property type="match status" value="1"/>
</dbReference>
<evidence type="ECO:0000313" key="4">
    <source>
        <dbReference type="Proteomes" id="UP000076927"/>
    </source>
</evidence>
<dbReference type="GO" id="GO:0016810">
    <property type="term" value="F:hydrolase activity, acting on carbon-nitrogen (but not peptide) bonds"/>
    <property type="evidence" value="ECO:0007669"/>
    <property type="project" value="InterPro"/>
</dbReference>
<keyword evidence="3" id="KW-0326">Glycosidase</keyword>
<dbReference type="AlphaFoldDB" id="A0A172TJS5"/>
<evidence type="ECO:0000256" key="1">
    <source>
        <dbReference type="SAM" id="Phobius"/>
    </source>
</evidence>
<name>A0A172TJS5_9BACL</name>
<dbReference type="KEGG" id="pswu:SY83_14170"/>
<evidence type="ECO:0000259" key="2">
    <source>
        <dbReference type="PROSITE" id="PS51677"/>
    </source>
</evidence>
<dbReference type="Pfam" id="PF01522">
    <property type="entry name" value="Polysacc_deac_1"/>
    <property type="match status" value="1"/>
</dbReference>
<evidence type="ECO:0000313" key="3">
    <source>
        <dbReference type="EMBL" id="ANE47222.1"/>
    </source>
</evidence>
<dbReference type="PATRIC" id="fig|1178515.4.peg.2845"/>
<dbReference type="SUPFAM" id="SSF88713">
    <property type="entry name" value="Glycoside hydrolase/deacetylase"/>
    <property type="match status" value="1"/>
</dbReference>
<dbReference type="PANTHER" id="PTHR10587">
    <property type="entry name" value="GLYCOSYL TRANSFERASE-RELATED"/>
    <property type="match status" value="1"/>
</dbReference>
<dbReference type="Proteomes" id="UP000076927">
    <property type="component" value="Chromosome"/>
</dbReference>
<dbReference type="InterPro" id="IPR054467">
    <property type="entry name" value="YkoP-like_dom"/>
</dbReference>
<feature type="domain" description="NodB homology" evidence="2">
    <location>
        <begin position="38"/>
        <end position="223"/>
    </location>
</feature>
<dbReference type="GO" id="GO:0016798">
    <property type="term" value="F:hydrolase activity, acting on glycosyl bonds"/>
    <property type="evidence" value="ECO:0007669"/>
    <property type="project" value="UniProtKB-KW"/>
</dbReference>
<dbReference type="Gene3D" id="3.20.20.370">
    <property type="entry name" value="Glycoside hydrolase/deacetylase"/>
    <property type="match status" value="1"/>
</dbReference>
<keyword evidence="4" id="KW-1185">Reference proteome</keyword>
<dbReference type="PROSITE" id="PS51677">
    <property type="entry name" value="NODB"/>
    <property type="match status" value="1"/>
</dbReference>
<proteinExistence type="predicted"/>
<organism evidence="3 4">
    <name type="scientific">Paenibacillus swuensis</name>
    <dbReference type="NCBI Taxonomy" id="1178515"/>
    <lineage>
        <taxon>Bacteria</taxon>
        <taxon>Bacillati</taxon>
        <taxon>Bacillota</taxon>
        <taxon>Bacilli</taxon>
        <taxon>Bacillales</taxon>
        <taxon>Paenibacillaceae</taxon>
        <taxon>Paenibacillus</taxon>
    </lineage>
</organism>
<reference evidence="3 4" key="1">
    <citation type="submission" date="2015-01" db="EMBL/GenBank/DDBJ databases">
        <title>Paenibacillus swuensis/DY6/whole genome sequencing.</title>
        <authorList>
            <person name="Kim M.K."/>
            <person name="Srinivasan S."/>
            <person name="Lee J.-J."/>
        </authorList>
    </citation>
    <scope>NUCLEOTIDE SEQUENCE [LARGE SCALE GENOMIC DNA]</scope>
    <source>
        <strain evidence="3 4">DY6</strain>
    </source>
</reference>
<keyword evidence="3" id="KW-0378">Hydrolase</keyword>
<keyword evidence="3" id="KW-0624">Polysaccharide degradation</keyword>
<protein>
    <submittedName>
        <fullName evidence="3">Xylanase deacetylase</fullName>
    </submittedName>
</protein>
<dbReference type="Pfam" id="PF22790">
    <property type="entry name" value="YkoP"/>
    <property type="match status" value="1"/>
</dbReference>
<accession>A0A172TJS5</accession>
<dbReference type="GO" id="GO:0045493">
    <property type="term" value="P:xylan catabolic process"/>
    <property type="evidence" value="ECO:0007669"/>
    <property type="project" value="UniProtKB-KW"/>
</dbReference>
<keyword evidence="1" id="KW-0812">Transmembrane</keyword>
<gene>
    <name evidence="3" type="ORF">SY83_14170</name>
</gene>